<organism evidence="6 7">
    <name type="scientific">Merdimmobilis hominis</name>
    <dbReference type="NCBI Taxonomy" id="2897707"/>
    <lineage>
        <taxon>Bacteria</taxon>
        <taxon>Bacillati</taxon>
        <taxon>Bacillota</taxon>
        <taxon>Clostridia</taxon>
        <taxon>Eubacteriales</taxon>
        <taxon>Oscillospiraceae</taxon>
        <taxon>Merdimmobilis</taxon>
    </lineage>
</organism>
<dbReference type="InterPro" id="IPR008928">
    <property type="entry name" value="6-hairpin_glycosidase_sf"/>
</dbReference>
<dbReference type="CDD" id="cd02850">
    <property type="entry name" value="E_set_Cellulase_N"/>
    <property type="match status" value="1"/>
</dbReference>
<dbReference type="Gene3D" id="2.60.40.10">
    <property type="entry name" value="Immunoglobulins"/>
    <property type="match status" value="1"/>
</dbReference>
<comment type="similarity">
    <text evidence="1">Belongs to the glycosyl hydrolase 9 (cellulase E) family.</text>
</comment>
<evidence type="ECO:0000259" key="5">
    <source>
        <dbReference type="Pfam" id="PF00759"/>
    </source>
</evidence>
<sequence>MNQSLKAMIDASRDVHIPIPIDESETAEARLLKKPVLKNRLLDDMESLDHWQLITSYSISVPEPLADPNDLSDREEITPAPTMELSSERCVCGSHSLKFTHPTNLDHQIECRKGRIYAQPSVKRVFDREDWSEFNRLSVWIYPIAPGMKSITLRMQLHNDGVRKMPEKWERDGAHNMSLKANQWNHAVLEMPYLDRDCVTGVSFDYDMVGHENDAVDHVTWYIDKLELQTVKCDVYEGWIPADDRISYSHKGYQPGSDKLAIASGIDADTFKLIETKTGKVVLEKEILTVDAKIGTLQMMDFTELCEEGEYILVAGNLSTRVFAISEDVWESSVWKVLNFFLVLRCGYEVPGKHRACHSDMLMVHDGKAIVANGGWHDAADLAQGFINTAEATAALFSLAGALKKDGSNNRLFLRVLEEAKWGLDYVLKMRFPGGYRATYSSSSIWTDGVIGTSDDITMEPSRSALANFDAAYAELLGYELFKDIDPDYAAYALKIAKDDFYWGVDITCEKQKENESQTGEDRKIVEAMFEDGISVDVKIISAGVLASSLLFTATQEASYVQAAEEFSDLLLTCQQQEFTDWDVPMVGFFYEDTNRDLIAHYNHMAYSYMPELALKTLCETFPDSDRYMKWYSALTLSGAYYKKIASYTSPYGVIPAGVYHEDEAKNMPEKVFATHPMVGAECTDGYAPQVREGFPLGKGYYLRVYPVWFSFRGNYNVILSATKAMTSVASYCNDYDLYVASQHNYEWILGKNPMAQSTMVGEGYDFIQHYTVQPGQTTGSITVGMESHYEKDVPYWPQVNTATYKEVWVCSATKWMWCMADSLLPARLSGYLRVIPGGVLTCTNVVSQKAYTVVPHVRTGYYELTLPAGTYRMQYESEEKTITVVSGKQYAIDGPLCDVSASAVRSGKDVTITINVTASYDLPVTIRTDNISGLESSYTVSVENGKGTLVLHAVLENEQKPFVGLVLPNGNLDERVAFTDDRI</sequence>
<protein>
    <submittedName>
        <fullName evidence="6">Glycoside hydrolase family 9 protein</fullName>
    </submittedName>
</protein>
<dbReference type="GO" id="GO:0008810">
    <property type="term" value="F:cellulase activity"/>
    <property type="evidence" value="ECO:0007669"/>
    <property type="project" value="InterPro"/>
</dbReference>
<dbReference type="GO" id="GO:0030245">
    <property type="term" value="P:cellulose catabolic process"/>
    <property type="evidence" value="ECO:0007669"/>
    <property type="project" value="UniProtKB-KW"/>
</dbReference>
<keyword evidence="7" id="KW-1185">Reference proteome</keyword>
<dbReference type="AlphaFoldDB" id="A0A939BEQ3"/>
<keyword evidence="2" id="KW-0136">Cellulose degradation</keyword>
<name>A0A939BEQ3_9FIRM</name>
<dbReference type="InterPro" id="IPR012341">
    <property type="entry name" value="6hp_glycosidase-like_sf"/>
</dbReference>
<dbReference type="RefSeq" id="WP_204446888.1">
    <property type="nucleotide sequence ID" value="NZ_JACJKY010000012.1"/>
</dbReference>
<dbReference type="Pfam" id="PF00759">
    <property type="entry name" value="Glyco_hydro_9"/>
    <property type="match status" value="1"/>
</dbReference>
<gene>
    <name evidence="6" type="ORF">H6A12_08580</name>
</gene>
<dbReference type="InterPro" id="IPR014756">
    <property type="entry name" value="Ig_E-set"/>
</dbReference>
<dbReference type="InterPro" id="IPR001701">
    <property type="entry name" value="Glyco_hydro_9"/>
</dbReference>
<dbReference type="SUPFAM" id="SSF81296">
    <property type="entry name" value="E set domains"/>
    <property type="match status" value="1"/>
</dbReference>
<dbReference type="EMBL" id="JACJKY010000012">
    <property type="protein sequence ID" value="MBM6921207.1"/>
    <property type="molecule type" value="Genomic_DNA"/>
</dbReference>
<evidence type="ECO:0000256" key="2">
    <source>
        <dbReference type="ARBA" id="ARBA00023001"/>
    </source>
</evidence>
<evidence type="ECO:0000256" key="1">
    <source>
        <dbReference type="ARBA" id="ARBA00007072"/>
    </source>
</evidence>
<dbReference type="SUPFAM" id="SSF48208">
    <property type="entry name" value="Six-hairpin glycosidases"/>
    <property type="match status" value="1"/>
</dbReference>
<evidence type="ECO:0000313" key="7">
    <source>
        <dbReference type="Proteomes" id="UP000774750"/>
    </source>
</evidence>
<reference evidence="6" key="2">
    <citation type="journal article" date="2021" name="Sci. Rep.">
        <title>The distribution of antibiotic resistance genes in chicken gut microbiota commensals.</title>
        <authorList>
            <person name="Juricova H."/>
            <person name="Matiasovicova J."/>
            <person name="Kubasova T."/>
            <person name="Cejkova D."/>
            <person name="Rychlik I."/>
        </authorList>
    </citation>
    <scope>NUCLEOTIDE SEQUENCE</scope>
    <source>
        <strain evidence="6">An559</strain>
    </source>
</reference>
<dbReference type="Gene3D" id="1.50.10.10">
    <property type="match status" value="1"/>
</dbReference>
<keyword evidence="4" id="KW-0624">Polysaccharide degradation</keyword>
<keyword evidence="6" id="KW-0378">Hydrolase</keyword>
<accession>A0A939BEQ3</accession>
<reference evidence="6" key="1">
    <citation type="submission" date="2020-08" db="EMBL/GenBank/DDBJ databases">
        <authorList>
            <person name="Cejkova D."/>
            <person name="Kubasova T."/>
            <person name="Jahodarova E."/>
            <person name="Rychlik I."/>
        </authorList>
    </citation>
    <scope>NUCLEOTIDE SEQUENCE</scope>
    <source>
        <strain evidence="6">An559</strain>
    </source>
</reference>
<evidence type="ECO:0000256" key="3">
    <source>
        <dbReference type="ARBA" id="ARBA00023277"/>
    </source>
</evidence>
<evidence type="ECO:0000313" key="6">
    <source>
        <dbReference type="EMBL" id="MBM6921207.1"/>
    </source>
</evidence>
<dbReference type="Proteomes" id="UP000774750">
    <property type="component" value="Unassembled WGS sequence"/>
</dbReference>
<dbReference type="InterPro" id="IPR004197">
    <property type="entry name" value="Cellulase_Ig-like"/>
</dbReference>
<evidence type="ECO:0000256" key="4">
    <source>
        <dbReference type="ARBA" id="ARBA00023326"/>
    </source>
</evidence>
<comment type="caution">
    <text evidence="6">The sequence shown here is derived from an EMBL/GenBank/DDBJ whole genome shotgun (WGS) entry which is preliminary data.</text>
</comment>
<dbReference type="InterPro" id="IPR013783">
    <property type="entry name" value="Ig-like_fold"/>
</dbReference>
<proteinExistence type="inferred from homology"/>
<keyword evidence="3" id="KW-0119">Carbohydrate metabolism</keyword>
<feature type="domain" description="Glycoside hydrolase family 9" evidence="5">
    <location>
        <begin position="334"/>
        <end position="771"/>
    </location>
</feature>